<sequence>MVLPDTQLRVMVDFLLDHEEMAKGHITLLGPQGKKKYQELWENLLEEVNDAGPIRVVSVEKLKRIWDDTRRDAKANVKDFDKDLSRTGNRRISVILESINDDICRLFNDFDLPQFEHQYSGFSHPVALHVHNEEKNCKSGRLTQSEKMKIINFIASNQQYLNGVLLFSKELSEKKEWIDFCKSIQRKCDETARGDLHFHYLKANGNSLSRLPDSICTIEMLTRIEVQSNLLEYLPEGIGQLSNLEYLDVSDNCLEHLPLSFGNLMKLDFLNLKNNHSLIDELQELSQGCKSRKDFNRCAEEVVAYYKQKLQLKVKAENVQCPQDNDDLTRRSDQSLAMLSKILDELVAIKQENRDFREALIRILTNIFGVLSDKGDTAGAVAHTSNGSVQIVNEVPIESTISYFLN</sequence>
<gene>
    <name evidence="1" type="ORF">QAD02_024244</name>
</gene>
<name>A0ACC2PXW9_9HYME</name>
<dbReference type="EMBL" id="CM056741">
    <property type="protein sequence ID" value="KAJ8688449.1"/>
    <property type="molecule type" value="Genomic_DNA"/>
</dbReference>
<accession>A0ACC2PXW9</accession>
<proteinExistence type="predicted"/>
<reference evidence="1" key="1">
    <citation type="submission" date="2023-04" db="EMBL/GenBank/DDBJ databases">
        <title>A chromosome-level genome assembly of the parasitoid wasp Eretmocerus hayati.</title>
        <authorList>
            <person name="Zhong Y."/>
            <person name="Liu S."/>
            <person name="Liu Y."/>
        </authorList>
    </citation>
    <scope>NUCLEOTIDE SEQUENCE</scope>
    <source>
        <strain evidence="1">ZJU_SS_LIU_2023</strain>
    </source>
</reference>
<organism evidence="1 2">
    <name type="scientific">Eretmocerus hayati</name>
    <dbReference type="NCBI Taxonomy" id="131215"/>
    <lineage>
        <taxon>Eukaryota</taxon>
        <taxon>Metazoa</taxon>
        <taxon>Ecdysozoa</taxon>
        <taxon>Arthropoda</taxon>
        <taxon>Hexapoda</taxon>
        <taxon>Insecta</taxon>
        <taxon>Pterygota</taxon>
        <taxon>Neoptera</taxon>
        <taxon>Endopterygota</taxon>
        <taxon>Hymenoptera</taxon>
        <taxon>Apocrita</taxon>
        <taxon>Proctotrupomorpha</taxon>
        <taxon>Chalcidoidea</taxon>
        <taxon>Aphelinidae</taxon>
        <taxon>Aphelininae</taxon>
        <taxon>Eretmocerus</taxon>
    </lineage>
</organism>
<protein>
    <submittedName>
        <fullName evidence="1">Uncharacterized protein</fullName>
    </submittedName>
</protein>
<evidence type="ECO:0000313" key="2">
    <source>
        <dbReference type="Proteomes" id="UP001239111"/>
    </source>
</evidence>
<dbReference type="Proteomes" id="UP001239111">
    <property type="component" value="Chromosome 1"/>
</dbReference>
<keyword evidence="2" id="KW-1185">Reference proteome</keyword>
<comment type="caution">
    <text evidence="1">The sequence shown here is derived from an EMBL/GenBank/DDBJ whole genome shotgun (WGS) entry which is preliminary data.</text>
</comment>
<evidence type="ECO:0000313" key="1">
    <source>
        <dbReference type="EMBL" id="KAJ8688449.1"/>
    </source>
</evidence>